<evidence type="ECO:0000256" key="1">
    <source>
        <dbReference type="SAM" id="Phobius"/>
    </source>
</evidence>
<name>A0A183BKY7_GLOPA</name>
<dbReference type="AlphaFoldDB" id="A0A183BKY7"/>
<reference evidence="3" key="1">
    <citation type="submission" date="2014-05" db="EMBL/GenBank/DDBJ databases">
        <title>The genome and life-stage specific transcriptomes of Globodera pallida elucidate key aspects of plant parasitism by a cyst nematode.</title>
        <authorList>
            <person name="Cotton J.A."/>
            <person name="Lilley C.J."/>
            <person name="Jones L.M."/>
            <person name="Kikuchi T."/>
            <person name="Reid A.J."/>
            <person name="Thorpe P."/>
            <person name="Tsai I.J."/>
            <person name="Beasley H."/>
            <person name="Blok V."/>
            <person name="Cock P.J.A."/>
            <person name="Van den Akker S.E."/>
            <person name="Holroyd N."/>
            <person name="Hunt M."/>
            <person name="Mantelin S."/>
            <person name="Naghra H."/>
            <person name="Pain A."/>
            <person name="Palomares-Rius J.E."/>
            <person name="Zarowiecki M."/>
            <person name="Berriman M."/>
            <person name="Jones J.T."/>
            <person name="Urwin P.E."/>
        </authorList>
    </citation>
    <scope>NUCLEOTIDE SEQUENCE [LARGE SCALE GENOMIC DNA]</scope>
    <source>
        <strain evidence="3">Lindley</strain>
    </source>
</reference>
<evidence type="ECO:0000313" key="3">
    <source>
        <dbReference type="Proteomes" id="UP000050741"/>
    </source>
</evidence>
<dbReference type="PANTHER" id="PTHR47163">
    <property type="entry name" value="DDE_TNP_IS1595 DOMAIN-CONTAINING PROTEIN"/>
    <property type="match status" value="1"/>
</dbReference>
<feature type="transmembrane region" description="Helical" evidence="1">
    <location>
        <begin position="207"/>
        <end position="226"/>
    </location>
</feature>
<proteinExistence type="predicted"/>
<dbReference type="Pfam" id="PF12762">
    <property type="entry name" value="DDE_Tnp_IS1595"/>
    <property type="match status" value="1"/>
</dbReference>
<evidence type="ECO:0000313" key="4">
    <source>
        <dbReference type="WBParaSite" id="GPLIN_000126900"/>
    </source>
</evidence>
<dbReference type="PANTHER" id="PTHR47163:SF2">
    <property type="entry name" value="SI:DKEY-17M8.2"/>
    <property type="match status" value="1"/>
</dbReference>
<protein>
    <submittedName>
        <fullName evidence="4">DDE_Tnp_IS1595 domain-containing protein</fullName>
    </submittedName>
</protein>
<keyword evidence="1" id="KW-0812">Transmembrane</keyword>
<dbReference type="WBParaSite" id="GPLIN_000126900">
    <property type="protein sequence ID" value="GPLIN_000126900"/>
    <property type="gene ID" value="GPLIN_000126900"/>
</dbReference>
<feature type="domain" description="ISXO2-like transposase" evidence="2">
    <location>
        <begin position="83"/>
        <end position="212"/>
    </location>
</feature>
<keyword evidence="1" id="KW-0472">Membrane</keyword>
<dbReference type="Proteomes" id="UP000050741">
    <property type="component" value="Unassembled WGS sequence"/>
</dbReference>
<dbReference type="SMART" id="SM01126">
    <property type="entry name" value="DDE_Tnp_IS1595"/>
    <property type="match status" value="1"/>
</dbReference>
<organism evidence="3 4">
    <name type="scientific">Globodera pallida</name>
    <name type="common">Potato cyst nematode worm</name>
    <name type="synonym">Heterodera pallida</name>
    <dbReference type="NCBI Taxonomy" id="36090"/>
    <lineage>
        <taxon>Eukaryota</taxon>
        <taxon>Metazoa</taxon>
        <taxon>Ecdysozoa</taxon>
        <taxon>Nematoda</taxon>
        <taxon>Chromadorea</taxon>
        <taxon>Rhabditida</taxon>
        <taxon>Tylenchina</taxon>
        <taxon>Tylenchomorpha</taxon>
        <taxon>Tylenchoidea</taxon>
        <taxon>Heteroderidae</taxon>
        <taxon>Heteroderinae</taxon>
        <taxon>Globodera</taxon>
    </lineage>
</organism>
<accession>A0A183BKY7</accession>
<dbReference type="InterPro" id="IPR053164">
    <property type="entry name" value="IS1016-like_transposase"/>
</dbReference>
<dbReference type="InterPro" id="IPR024445">
    <property type="entry name" value="Tnp_ISXO2-like"/>
</dbReference>
<sequence>MDELQNFTMWNLHQKLALEDDEFDEWLTELGLLHAKRTCPACEMGTIEQWKRELEIGSEHTVCDWRNFMRDVCAEWFIRNPTRIGGPGVVCEIDETMAVRRKYERGRLVANDIWLFGGTERGHPERCFIVPVERRNAATLLPLITQFIEPGSIVHSDMWRAYGGIPQLPYGYQHMTVNHTQNFIDPGTGAHTQSIESLWQRVLPCAVFGQLNLLVTFFIVVSFLRIRTLLDERNQLESHTFGFIHA</sequence>
<keyword evidence="1" id="KW-1133">Transmembrane helix</keyword>
<evidence type="ECO:0000259" key="2">
    <source>
        <dbReference type="SMART" id="SM01126"/>
    </source>
</evidence>
<reference evidence="4" key="2">
    <citation type="submission" date="2016-06" db="UniProtKB">
        <authorList>
            <consortium name="WormBaseParasite"/>
        </authorList>
    </citation>
    <scope>IDENTIFICATION</scope>
</reference>
<keyword evidence="3" id="KW-1185">Reference proteome</keyword>